<keyword evidence="4" id="KW-0812">Transmembrane</keyword>
<dbReference type="AlphaFoldDB" id="A0A8S7NTZ9"/>
<comment type="caution">
    <text evidence="10">The sequence shown here is derived from an EMBL/GenBank/DDBJ whole genome shotgun (WGS) entry which is preliminary data.</text>
</comment>
<dbReference type="GO" id="GO:0009986">
    <property type="term" value="C:cell surface"/>
    <property type="evidence" value="ECO:0007669"/>
    <property type="project" value="UniProtKB-SubCell"/>
</dbReference>
<keyword evidence="7" id="KW-0998">Cell outer membrane</keyword>
<feature type="non-terminal residue" evidence="10">
    <location>
        <position position="144"/>
    </location>
</feature>
<evidence type="ECO:0000313" key="10">
    <source>
        <dbReference type="EMBL" id="EFF8956718.1"/>
    </source>
</evidence>
<evidence type="ECO:0000256" key="1">
    <source>
        <dbReference type="ARBA" id="ARBA00004241"/>
    </source>
</evidence>
<proteinExistence type="predicted"/>
<dbReference type="InterPro" id="IPR005594">
    <property type="entry name" value="YadA_C"/>
</dbReference>
<keyword evidence="5" id="KW-0732">Signal</keyword>
<keyword evidence="8" id="KW-0175">Coiled coil</keyword>
<feature type="coiled-coil region" evidence="8">
    <location>
        <begin position="70"/>
        <end position="104"/>
    </location>
</feature>
<protein>
    <recommendedName>
        <fullName evidence="9">Trimeric autotransporter adhesin YadA-like C-terminal membrane anchor domain-containing protein</fullName>
    </recommendedName>
</protein>
<keyword evidence="6" id="KW-0472">Membrane</keyword>
<evidence type="ECO:0000256" key="5">
    <source>
        <dbReference type="ARBA" id="ARBA00022729"/>
    </source>
</evidence>
<dbReference type="Gene3D" id="3.30.1300.30">
    <property type="entry name" value="GSPII I/J protein-like"/>
    <property type="match status" value="1"/>
</dbReference>
<gene>
    <name evidence="10" type="ORF">BTB68_004780</name>
</gene>
<dbReference type="SUPFAM" id="SSF54523">
    <property type="entry name" value="Pili subunits"/>
    <property type="match status" value="1"/>
</dbReference>
<accession>A0A8S7NTZ9</accession>
<evidence type="ECO:0000256" key="2">
    <source>
        <dbReference type="ARBA" id="ARBA00004442"/>
    </source>
</evidence>
<dbReference type="InterPro" id="IPR045584">
    <property type="entry name" value="Pilin-like"/>
</dbReference>
<dbReference type="Pfam" id="PF03895">
    <property type="entry name" value="YadA_anchor"/>
    <property type="match status" value="1"/>
</dbReference>
<keyword evidence="3" id="KW-1134">Transmembrane beta strand</keyword>
<dbReference type="GO" id="GO:0009279">
    <property type="term" value="C:cell outer membrane"/>
    <property type="evidence" value="ECO:0007669"/>
    <property type="project" value="UniProtKB-SubCell"/>
</dbReference>
<feature type="domain" description="Trimeric autotransporter adhesin YadA-like C-terminal membrane anchor" evidence="9">
    <location>
        <begin position="112"/>
        <end position="144"/>
    </location>
</feature>
<evidence type="ECO:0000259" key="9">
    <source>
        <dbReference type="Pfam" id="PF03895"/>
    </source>
</evidence>
<evidence type="ECO:0000256" key="6">
    <source>
        <dbReference type="ARBA" id="ARBA00023136"/>
    </source>
</evidence>
<evidence type="ECO:0000256" key="4">
    <source>
        <dbReference type="ARBA" id="ARBA00022692"/>
    </source>
</evidence>
<evidence type="ECO:0000313" key="11">
    <source>
        <dbReference type="Proteomes" id="UP000524010"/>
    </source>
</evidence>
<dbReference type="EMBL" id="AASRHK010000086">
    <property type="protein sequence ID" value="EFF8956718.1"/>
    <property type="molecule type" value="Genomic_DNA"/>
</dbReference>
<dbReference type="Proteomes" id="UP000524010">
    <property type="component" value="Unassembled WGS sequence"/>
</dbReference>
<reference evidence="10 11" key="1">
    <citation type="submission" date="2020-02" db="EMBL/GenBank/DDBJ databases">
        <authorList>
            <consortium name="PulseNet: The National Subtyping Network for Foodborne Disease Surveillance"/>
            <person name="Tarr C.L."/>
            <person name="Trees E."/>
            <person name="Katz L.S."/>
            <person name="Carleton-Romer H.A."/>
            <person name="Stroika S."/>
            <person name="Kucerova Z."/>
            <person name="Roache K.F."/>
            <person name="Sabol A.L."/>
            <person name="Besser J."/>
            <person name="Gerner-Smidt P."/>
        </authorList>
    </citation>
    <scope>NUCLEOTIDE SEQUENCE [LARGE SCALE GENOMIC DNA]</scope>
    <source>
        <strain evidence="10 11">PNUSAE005278</strain>
    </source>
</reference>
<evidence type="ECO:0000256" key="7">
    <source>
        <dbReference type="ARBA" id="ARBA00023237"/>
    </source>
</evidence>
<organism evidence="10 11">
    <name type="scientific">Escherichia coli</name>
    <dbReference type="NCBI Taxonomy" id="562"/>
    <lineage>
        <taxon>Bacteria</taxon>
        <taxon>Pseudomonadati</taxon>
        <taxon>Pseudomonadota</taxon>
        <taxon>Gammaproteobacteria</taxon>
        <taxon>Enterobacterales</taxon>
        <taxon>Enterobacteriaceae</taxon>
        <taxon>Escherichia</taxon>
    </lineage>
</organism>
<evidence type="ECO:0000256" key="8">
    <source>
        <dbReference type="SAM" id="Coils"/>
    </source>
</evidence>
<comment type="subcellular location">
    <subcellularLocation>
        <location evidence="2">Cell outer membrane</location>
    </subcellularLocation>
    <subcellularLocation>
        <location evidence="1">Cell surface</location>
    </subcellularLocation>
</comment>
<sequence>MLLVEYKNKLALAVCQYCDSVVWEGFTRSKQHYCAPHVTDELCAQGAFYCKNRAAVSRNRQVGERNSRAIAFQARTLQAHERRMNSQQRQINENHEEMKRAAAQSAALAGLFQPYSVGKFNATAAVGGYSDRQAVAVGMGYRFN</sequence>
<name>A0A8S7NTZ9_ECOLX</name>
<evidence type="ECO:0000256" key="3">
    <source>
        <dbReference type="ARBA" id="ARBA00022452"/>
    </source>
</evidence>